<dbReference type="Gene3D" id="3.30.40.10">
    <property type="entry name" value="Zinc/RING finger domain, C3HC4 (zinc finger)"/>
    <property type="match status" value="1"/>
</dbReference>
<evidence type="ECO:0000256" key="2">
    <source>
        <dbReference type="ARBA" id="ARBA00022771"/>
    </source>
</evidence>
<accession>A0AA88L8V3</accession>
<dbReference type="GO" id="GO:0000151">
    <property type="term" value="C:ubiquitin ligase complex"/>
    <property type="evidence" value="ECO:0007669"/>
    <property type="project" value="TreeGrafter"/>
</dbReference>
<name>A0AA88L8V3_ARTSF</name>
<protein>
    <recommendedName>
        <fullName evidence="5">RING-type domain-containing protein</fullName>
    </recommendedName>
</protein>
<comment type="caution">
    <text evidence="6">The sequence shown here is derived from an EMBL/GenBank/DDBJ whole genome shotgun (WGS) entry which is preliminary data.</text>
</comment>
<organism evidence="6 7">
    <name type="scientific">Artemia franciscana</name>
    <name type="common">Brine shrimp</name>
    <name type="synonym">Artemia sanfranciscana</name>
    <dbReference type="NCBI Taxonomy" id="6661"/>
    <lineage>
        <taxon>Eukaryota</taxon>
        <taxon>Metazoa</taxon>
        <taxon>Ecdysozoa</taxon>
        <taxon>Arthropoda</taxon>
        <taxon>Crustacea</taxon>
        <taxon>Branchiopoda</taxon>
        <taxon>Anostraca</taxon>
        <taxon>Artemiidae</taxon>
        <taxon>Artemia</taxon>
    </lineage>
</organism>
<dbReference type="GO" id="GO:0061630">
    <property type="term" value="F:ubiquitin protein ligase activity"/>
    <property type="evidence" value="ECO:0007669"/>
    <property type="project" value="TreeGrafter"/>
</dbReference>
<dbReference type="InterPro" id="IPR042981">
    <property type="entry name" value="RNF11_RING-H2"/>
</dbReference>
<evidence type="ECO:0000259" key="5">
    <source>
        <dbReference type="PROSITE" id="PS50089"/>
    </source>
</evidence>
<gene>
    <name evidence="6" type="ORF">QYM36_003643</name>
</gene>
<dbReference type="InterPro" id="IPR052804">
    <property type="entry name" value="UEC_component"/>
</dbReference>
<evidence type="ECO:0000256" key="1">
    <source>
        <dbReference type="ARBA" id="ARBA00022723"/>
    </source>
</evidence>
<dbReference type="PANTHER" id="PTHR46359">
    <property type="entry name" value="GEO07743P1"/>
    <property type="match status" value="1"/>
</dbReference>
<keyword evidence="3" id="KW-0862">Zinc</keyword>
<proteinExistence type="predicted"/>
<dbReference type="GO" id="GO:0006511">
    <property type="term" value="P:ubiquitin-dependent protein catabolic process"/>
    <property type="evidence" value="ECO:0007669"/>
    <property type="project" value="TreeGrafter"/>
</dbReference>
<dbReference type="EMBL" id="JAVRJZ010000006">
    <property type="protein sequence ID" value="KAK2721422.1"/>
    <property type="molecule type" value="Genomic_DNA"/>
</dbReference>
<evidence type="ECO:0000256" key="3">
    <source>
        <dbReference type="ARBA" id="ARBA00022833"/>
    </source>
</evidence>
<sequence length="141" mass="15723">MGNCLKGSAVDDVGLLNQDGRSDSQQSEYDLPPPYETSSTISYTSSGRIQTTSLSEEEQVKMAKRIGLIQHLPTGIYDGCKKNRECVICMVEFVNGDCLRFLPCMHAYHTECIDDWLMRSFTCPSCMEPVDSALLSTYETS</sequence>
<feature type="domain" description="RING-type" evidence="5">
    <location>
        <begin position="86"/>
        <end position="126"/>
    </location>
</feature>
<evidence type="ECO:0000313" key="7">
    <source>
        <dbReference type="Proteomes" id="UP001187531"/>
    </source>
</evidence>
<dbReference type="SUPFAM" id="SSF57850">
    <property type="entry name" value="RING/U-box"/>
    <property type="match status" value="1"/>
</dbReference>
<keyword evidence="7" id="KW-1185">Reference proteome</keyword>
<reference evidence="6" key="1">
    <citation type="submission" date="2023-07" db="EMBL/GenBank/DDBJ databases">
        <title>Chromosome-level genome assembly of Artemia franciscana.</title>
        <authorList>
            <person name="Jo E."/>
        </authorList>
    </citation>
    <scope>NUCLEOTIDE SEQUENCE</scope>
    <source>
        <tissue evidence="6">Whole body</tissue>
    </source>
</reference>
<evidence type="ECO:0000313" key="6">
    <source>
        <dbReference type="EMBL" id="KAK2721422.1"/>
    </source>
</evidence>
<dbReference type="PANTHER" id="PTHR46359:SF2">
    <property type="entry name" value="GEO07743P1"/>
    <property type="match status" value="1"/>
</dbReference>
<evidence type="ECO:0000256" key="4">
    <source>
        <dbReference type="PROSITE-ProRule" id="PRU00175"/>
    </source>
</evidence>
<dbReference type="Pfam" id="PF13639">
    <property type="entry name" value="zf-RING_2"/>
    <property type="match status" value="1"/>
</dbReference>
<dbReference type="AlphaFoldDB" id="A0AA88L8V3"/>
<dbReference type="SMART" id="SM00184">
    <property type="entry name" value="RING"/>
    <property type="match status" value="1"/>
</dbReference>
<keyword evidence="1" id="KW-0479">Metal-binding</keyword>
<dbReference type="CDD" id="cd16468">
    <property type="entry name" value="RING-H2_RNF11"/>
    <property type="match status" value="1"/>
</dbReference>
<dbReference type="InterPro" id="IPR001841">
    <property type="entry name" value="Znf_RING"/>
</dbReference>
<dbReference type="GO" id="GO:0008270">
    <property type="term" value="F:zinc ion binding"/>
    <property type="evidence" value="ECO:0007669"/>
    <property type="project" value="UniProtKB-KW"/>
</dbReference>
<dbReference type="InterPro" id="IPR013083">
    <property type="entry name" value="Znf_RING/FYVE/PHD"/>
</dbReference>
<dbReference type="Proteomes" id="UP001187531">
    <property type="component" value="Unassembled WGS sequence"/>
</dbReference>
<keyword evidence="2 4" id="KW-0863">Zinc-finger</keyword>
<dbReference type="PROSITE" id="PS50089">
    <property type="entry name" value="ZF_RING_2"/>
    <property type="match status" value="1"/>
</dbReference>